<dbReference type="AlphaFoldDB" id="A0A369UMX6"/>
<sequence length="99" mass="10657">MRLSDAYHVAADASADDLLDDAVTLLDYAYSVANAMSHSITENTEMDSHHIAGTFAALATFIDMAQSSSNHAQVQLRYARREAKSCAPSQPPPACRGRS</sequence>
<evidence type="ECO:0000313" key="2">
    <source>
        <dbReference type="Proteomes" id="UP000253782"/>
    </source>
</evidence>
<dbReference type="RefSeq" id="WP_114846149.1">
    <property type="nucleotide sequence ID" value="NZ_KZ857178.1"/>
</dbReference>
<evidence type="ECO:0000313" key="1">
    <source>
        <dbReference type="EMBL" id="RDD81078.1"/>
    </source>
</evidence>
<reference evidence="1 2" key="1">
    <citation type="submission" date="2018-07" db="EMBL/GenBank/DDBJ databases">
        <title>Dyella tabacisoli L4-6T, whole genome shotgun sequence.</title>
        <authorList>
            <person name="Zhou X.-K."/>
            <person name="Li W.-J."/>
            <person name="Duan Y.-Q."/>
        </authorList>
    </citation>
    <scope>NUCLEOTIDE SEQUENCE [LARGE SCALE GENOMIC DNA]</scope>
    <source>
        <strain evidence="1 2">L4-6</strain>
    </source>
</reference>
<dbReference type="EMBL" id="QQAH01000012">
    <property type="protein sequence ID" value="RDD81078.1"/>
    <property type="molecule type" value="Genomic_DNA"/>
</dbReference>
<proteinExistence type="predicted"/>
<accession>A0A369UMX6</accession>
<comment type="caution">
    <text evidence="1">The sequence shown here is derived from an EMBL/GenBank/DDBJ whole genome shotgun (WGS) entry which is preliminary data.</text>
</comment>
<keyword evidence="2" id="KW-1185">Reference proteome</keyword>
<dbReference type="Proteomes" id="UP000253782">
    <property type="component" value="Unassembled WGS sequence"/>
</dbReference>
<gene>
    <name evidence="1" type="ORF">DVJ77_14060</name>
</gene>
<protein>
    <submittedName>
        <fullName evidence="1">Uncharacterized protein</fullName>
    </submittedName>
</protein>
<organism evidence="1 2">
    <name type="scientific">Dyella tabacisoli</name>
    <dbReference type="NCBI Taxonomy" id="2282381"/>
    <lineage>
        <taxon>Bacteria</taxon>
        <taxon>Pseudomonadati</taxon>
        <taxon>Pseudomonadota</taxon>
        <taxon>Gammaproteobacteria</taxon>
        <taxon>Lysobacterales</taxon>
        <taxon>Rhodanobacteraceae</taxon>
        <taxon>Dyella</taxon>
    </lineage>
</organism>
<name>A0A369UMX6_9GAMM</name>